<dbReference type="RefSeq" id="XP_031573336.1">
    <property type="nucleotide sequence ID" value="XM_031717476.1"/>
</dbReference>
<keyword evidence="5" id="KW-0325">Glycoprotein</keyword>
<evidence type="ECO:0000313" key="11">
    <source>
        <dbReference type="RefSeq" id="XP_031573336.1"/>
    </source>
</evidence>
<dbReference type="AlphaFoldDB" id="A0A6P8J622"/>
<dbReference type="InterPro" id="IPR001759">
    <property type="entry name" value="PTX_dom"/>
</dbReference>
<dbReference type="Pfam" id="PF00024">
    <property type="entry name" value="PAN_1"/>
    <property type="match status" value="1"/>
</dbReference>
<evidence type="ECO:0000256" key="1">
    <source>
        <dbReference type="ARBA" id="ARBA00001913"/>
    </source>
</evidence>
<dbReference type="SUPFAM" id="SSF49899">
    <property type="entry name" value="Concanavalin A-like lectins/glucanases"/>
    <property type="match status" value="1"/>
</dbReference>
<dbReference type="Pfam" id="PF00354">
    <property type="entry name" value="Pentaxin"/>
    <property type="match status" value="1"/>
</dbReference>
<dbReference type="PANTHER" id="PTHR19277">
    <property type="entry name" value="PENTRAXIN"/>
    <property type="match status" value="1"/>
</dbReference>
<reference evidence="10 11" key="1">
    <citation type="submission" date="2025-04" db="UniProtKB">
        <authorList>
            <consortium name="RefSeq"/>
        </authorList>
    </citation>
    <scope>IDENTIFICATION</scope>
    <source>
        <tissue evidence="10 11">Tentacle</tissue>
    </source>
</reference>
<dbReference type="OrthoDB" id="5982649at2759"/>
<evidence type="ECO:0000313" key="13">
    <source>
        <dbReference type="RefSeq" id="XP_031573338.1"/>
    </source>
</evidence>
<evidence type="ECO:0000256" key="5">
    <source>
        <dbReference type="ARBA" id="ARBA00023180"/>
    </source>
</evidence>
<proteinExistence type="predicted"/>
<dbReference type="Gene3D" id="2.60.120.200">
    <property type="match status" value="1"/>
</dbReference>
<dbReference type="SMART" id="SM00159">
    <property type="entry name" value="PTX"/>
    <property type="match status" value="1"/>
</dbReference>
<evidence type="ECO:0000313" key="10">
    <source>
        <dbReference type="RefSeq" id="XP_031573335.1"/>
    </source>
</evidence>
<dbReference type="GO" id="GO:0046872">
    <property type="term" value="F:metal ion binding"/>
    <property type="evidence" value="ECO:0007669"/>
    <property type="project" value="UniProtKB-KW"/>
</dbReference>
<feature type="domain" description="Apple" evidence="7">
    <location>
        <begin position="248"/>
        <end position="326"/>
    </location>
</feature>
<dbReference type="Proteomes" id="UP000515163">
    <property type="component" value="Unplaced"/>
</dbReference>
<dbReference type="GeneID" id="116307299"/>
<dbReference type="RefSeq" id="XP_031573335.1">
    <property type="nucleotide sequence ID" value="XM_031717475.1"/>
</dbReference>
<evidence type="ECO:0000256" key="2">
    <source>
        <dbReference type="ARBA" id="ARBA00022723"/>
    </source>
</evidence>
<dbReference type="PROSITE" id="PS50948">
    <property type="entry name" value="PAN"/>
    <property type="match status" value="1"/>
</dbReference>
<keyword evidence="2" id="KW-0479">Metal-binding</keyword>
<evidence type="ECO:0000313" key="12">
    <source>
        <dbReference type="RefSeq" id="XP_031573337.1"/>
    </source>
</evidence>
<evidence type="ECO:0000313" key="9">
    <source>
        <dbReference type="Proteomes" id="UP000515163"/>
    </source>
</evidence>
<dbReference type="PROSITE" id="PS51828">
    <property type="entry name" value="PTX_2"/>
    <property type="match status" value="1"/>
</dbReference>
<dbReference type="KEGG" id="aten:116307299"/>
<dbReference type="InterPro" id="IPR013320">
    <property type="entry name" value="ConA-like_dom_sf"/>
</dbReference>
<keyword evidence="4" id="KW-1015">Disulfide bond</keyword>
<dbReference type="RefSeq" id="XP_031573337.1">
    <property type="nucleotide sequence ID" value="XM_031717477.1"/>
</dbReference>
<protein>
    <submittedName>
        <fullName evidence="10 11">Uncharacterized protein LOC116307299 isoform X1</fullName>
    </submittedName>
</protein>
<comment type="cofactor">
    <cofactor evidence="1">
        <name>Ca(2+)</name>
        <dbReference type="ChEBI" id="CHEBI:29108"/>
    </cofactor>
</comment>
<evidence type="ECO:0000259" key="7">
    <source>
        <dbReference type="PROSITE" id="PS50948"/>
    </source>
</evidence>
<evidence type="ECO:0000259" key="8">
    <source>
        <dbReference type="PROSITE" id="PS51828"/>
    </source>
</evidence>
<dbReference type="RefSeq" id="XP_031573338.1">
    <property type="nucleotide sequence ID" value="XM_031717478.1"/>
</dbReference>
<dbReference type="PANTHER" id="PTHR19277:SF125">
    <property type="entry name" value="B6"/>
    <property type="match status" value="1"/>
</dbReference>
<gene>
    <name evidence="10 11 12 13" type="primary">LOC116307299</name>
</gene>
<feature type="domain" description="Pentraxin (PTX)" evidence="8">
    <location>
        <begin position="34"/>
        <end position="238"/>
    </location>
</feature>
<keyword evidence="9" id="KW-1185">Reference proteome</keyword>
<evidence type="ECO:0000256" key="6">
    <source>
        <dbReference type="PROSITE-ProRule" id="PRU01172"/>
    </source>
</evidence>
<accession>A0A6P8J622</accession>
<evidence type="ECO:0000256" key="3">
    <source>
        <dbReference type="ARBA" id="ARBA00022837"/>
    </source>
</evidence>
<dbReference type="InterPro" id="IPR003609">
    <property type="entry name" value="Pan_app"/>
</dbReference>
<sequence length="348" mass="38961">MGIIPSTGEITFSLICIRANGLMFAWTHENIRLFDADIVFKPNKSSVVQPIPVLDPMNEFTACFWVRLDPLPWPVGSVVFLNYSAHEKHDEIVLEYQTTVQFTVGANTILRSNSFPNMDDGKRKFICVQWENKDGMTSLYINGNLVVNVANKQKDYKVLNSGDVRLELGYSSAAQDLSGRMTCVNIWDDLLSTQTILRLYRAHDCGYHPNNLVIDWQKISTKLRDMGSPLLVTPSELRNDQVIITTTCTKPQLLHGQIFPEAVLVGQVISITEVVSELQCQDQCLRAQACNAFNIEQQGTTIKKTCQLISGVTGVKGNHVSYGRVFDRQGMIKALLTPSCSENRENSP</sequence>
<evidence type="ECO:0000256" key="4">
    <source>
        <dbReference type="ARBA" id="ARBA00023157"/>
    </source>
</evidence>
<organism evidence="9 13">
    <name type="scientific">Actinia tenebrosa</name>
    <name type="common">Australian red waratah sea anemone</name>
    <dbReference type="NCBI Taxonomy" id="6105"/>
    <lineage>
        <taxon>Eukaryota</taxon>
        <taxon>Metazoa</taxon>
        <taxon>Cnidaria</taxon>
        <taxon>Anthozoa</taxon>
        <taxon>Hexacorallia</taxon>
        <taxon>Actiniaria</taxon>
        <taxon>Actiniidae</taxon>
        <taxon>Actinia</taxon>
    </lineage>
</organism>
<comment type="caution">
    <text evidence="6">Lacks conserved residue(s) required for the propagation of feature annotation.</text>
</comment>
<dbReference type="InterPro" id="IPR051360">
    <property type="entry name" value="Neuronal_Pentraxin_Related"/>
</dbReference>
<keyword evidence="3" id="KW-0106">Calcium</keyword>
<name>A0A6P8J622_ACTTE</name>